<feature type="region of interest" description="Disordered" evidence="12">
    <location>
        <begin position="278"/>
        <end position="297"/>
    </location>
</feature>
<dbReference type="PROSITE" id="PS00107">
    <property type="entry name" value="PROTEIN_KINASE_ATP"/>
    <property type="match status" value="1"/>
</dbReference>
<dbReference type="InterPro" id="IPR032675">
    <property type="entry name" value="LRR_dom_sf"/>
</dbReference>
<feature type="domain" description="Protein kinase" evidence="14">
    <location>
        <begin position="327"/>
        <end position="598"/>
    </location>
</feature>
<name>A0A8B8QQL7_9MYRT</name>
<dbReference type="GO" id="GO:0016020">
    <property type="term" value="C:membrane"/>
    <property type="evidence" value="ECO:0007669"/>
    <property type="project" value="UniProtKB-SubCell"/>
</dbReference>
<dbReference type="PANTHER" id="PTHR48010:SF1">
    <property type="entry name" value="PROTEIN KINASE DOMAIN-CONTAINING PROTEIN"/>
    <property type="match status" value="1"/>
</dbReference>
<dbReference type="InterPro" id="IPR011009">
    <property type="entry name" value="Kinase-like_dom_sf"/>
</dbReference>
<dbReference type="InterPro" id="IPR003591">
    <property type="entry name" value="Leu-rich_rpt_typical-subtyp"/>
</dbReference>
<dbReference type="FunFam" id="3.30.200.20:FF:000307">
    <property type="entry name" value="pollen receptor-like kinase 1"/>
    <property type="match status" value="1"/>
</dbReference>
<keyword evidence="10 13" id="KW-0472">Membrane</keyword>
<keyword evidence="2" id="KW-0597">Phosphoprotein</keyword>
<evidence type="ECO:0000313" key="16">
    <source>
        <dbReference type="RefSeq" id="XP_030548571.1"/>
    </source>
</evidence>
<keyword evidence="6" id="KW-0677">Repeat</keyword>
<evidence type="ECO:0000313" key="15">
    <source>
        <dbReference type="Proteomes" id="UP000827889"/>
    </source>
</evidence>
<keyword evidence="4 13" id="KW-0812">Transmembrane</keyword>
<evidence type="ECO:0000256" key="11">
    <source>
        <dbReference type="PROSITE-ProRule" id="PRU10141"/>
    </source>
</evidence>
<evidence type="ECO:0000256" key="9">
    <source>
        <dbReference type="ARBA" id="ARBA00022989"/>
    </source>
</evidence>
<evidence type="ECO:0000256" key="4">
    <source>
        <dbReference type="ARBA" id="ARBA00022692"/>
    </source>
</evidence>
<keyword evidence="3" id="KW-0433">Leucine-rich repeat</keyword>
<sequence>MGWQLSVLVGILMLEAILGHVVADLVEDKQALLDFLQNIPHAHTLNWNKDSSVCQSWTGVACNADSSRVTSLRLPGVGFRGPIPRNTLSRLSAIQIVSLRLNNISGPFPSDFSNLENLTALYLQFNSFSGLLPQDFSALKNLAIVDLSNNGFSGNIPSSMSNLTHLSALNLANNSLSGEIPDLNIPSLQELNLSNNHLIGMVPRSLQRFPSGAFVGNNLSSEIAPPPISPVEPPNPQPTKKSSKLSESALLGIILGGCVLGFVLSALLIIFCYSNPEKDNETFSKKPQKKEGLVKKKGAAAENGDKDKKIVFFEGCNYAFDLEDLLRASAEVLGKGMFGTTYKAALEDATTVVVKRLKDINVGRREFEQQMEAVGQMRHENVAPLRAYYCSKDEKLLIYDHYSQGSVSSVLHGSGGEKRILLDWDSRMQIAIGAARGLAYIHMQNSGKFIHGNLKASNVFFNVQGFGCISDIGLATIINPIPPTSARAAGYRAPEVTDTRKAFQASDVYSFGVLLLELLTGKSPLHSTSGNESIHLVRWVQSVVREEWTAEVFDVQLLRYPNIEEEMLEMLKVGMACAVMRPEQRPKMPEVVKLLEDIHRGSHTNRPSSEIRSEGSASPAVMAAAAEMGQSSTLQQSQIAVSSAMQSQTDSSASQSQAEPPAAAPQ</sequence>
<dbReference type="Pfam" id="PF07714">
    <property type="entry name" value="PK_Tyr_Ser-Thr"/>
    <property type="match status" value="1"/>
</dbReference>
<dbReference type="Pfam" id="PF08263">
    <property type="entry name" value="LRRNT_2"/>
    <property type="match status" value="1"/>
</dbReference>
<dbReference type="Gene3D" id="3.80.10.10">
    <property type="entry name" value="Ribonuclease Inhibitor"/>
    <property type="match status" value="1"/>
</dbReference>
<dbReference type="InterPro" id="IPR001245">
    <property type="entry name" value="Ser-Thr/Tyr_kinase_cat_dom"/>
</dbReference>
<protein>
    <submittedName>
        <fullName evidence="16">Probable inactive receptor kinase At4g23740</fullName>
    </submittedName>
</protein>
<feature type="compositionally biased region" description="Polar residues" evidence="12">
    <location>
        <begin position="630"/>
        <end position="641"/>
    </location>
</feature>
<dbReference type="FunFam" id="3.80.10.10:FF:000234">
    <property type="entry name" value="Probable inactive receptor kinase RLK902"/>
    <property type="match status" value="1"/>
</dbReference>
<evidence type="ECO:0000256" key="7">
    <source>
        <dbReference type="ARBA" id="ARBA00022741"/>
    </source>
</evidence>
<keyword evidence="16" id="KW-0418">Kinase</keyword>
<evidence type="ECO:0000256" key="3">
    <source>
        <dbReference type="ARBA" id="ARBA00022614"/>
    </source>
</evidence>
<dbReference type="InterPro" id="IPR013210">
    <property type="entry name" value="LRR_N_plant-typ"/>
</dbReference>
<dbReference type="OrthoDB" id="676979at2759"/>
<dbReference type="InterPro" id="IPR050994">
    <property type="entry name" value="At_inactive_RLKs"/>
</dbReference>
<evidence type="ECO:0000256" key="8">
    <source>
        <dbReference type="ARBA" id="ARBA00022840"/>
    </source>
</evidence>
<dbReference type="InterPro" id="IPR000719">
    <property type="entry name" value="Prot_kinase_dom"/>
</dbReference>
<evidence type="ECO:0000256" key="10">
    <source>
        <dbReference type="ARBA" id="ARBA00023136"/>
    </source>
</evidence>
<evidence type="ECO:0000256" key="13">
    <source>
        <dbReference type="SAM" id="Phobius"/>
    </source>
</evidence>
<feature type="transmembrane region" description="Helical" evidence="13">
    <location>
        <begin position="249"/>
        <end position="271"/>
    </location>
</feature>
<dbReference type="KEGG" id="rarg:115753872"/>
<dbReference type="FunFam" id="1.10.510.10:FF:000095">
    <property type="entry name" value="protein STRUBBELIG-RECEPTOR FAMILY 8"/>
    <property type="match status" value="1"/>
</dbReference>
<organism evidence="15 16">
    <name type="scientific">Rhodamnia argentea</name>
    <dbReference type="NCBI Taxonomy" id="178133"/>
    <lineage>
        <taxon>Eukaryota</taxon>
        <taxon>Viridiplantae</taxon>
        <taxon>Streptophyta</taxon>
        <taxon>Embryophyta</taxon>
        <taxon>Tracheophyta</taxon>
        <taxon>Spermatophyta</taxon>
        <taxon>Magnoliopsida</taxon>
        <taxon>eudicotyledons</taxon>
        <taxon>Gunneridae</taxon>
        <taxon>Pentapetalae</taxon>
        <taxon>rosids</taxon>
        <taxon>malvids</taxon>
        <taxon>Myrtales</taxon>
        <taxon>Myrtaceae</taxon>
        <taxon>Myrtoideae</taxon>
        <taxon>Myrteae</taxon>
        <taxon>Australasian group</taxon>
        <taxon>Rhodamnia</taxon>
    </lineage>
</organism>
<evidence type="ECO:0000256" key="2">
    <source>
        <dbReference type="ARBA" id="ARBA00022553"/>
    </source>
</evidence>
<keyword evidence="15" id="KW-1185">Reference proteome</keyword>
<dbReference type="AlphaFoldDB" id="A0A8B8QQL7"/>
<feature type="compositionally biased region" description="Low complexity" evidence="12">
    <location>
        <begin position="642"/>
        <end position="666"/>
    </location>
</feature>
<feature type="compositionally biased region" description="Low complexity" evidence="12">
    <location>
        <begin position="614"/>
        <end position="629"/>
    </location>
</feature>
<keyword evidence="16" id="KW-0675">Receptor</keyword>
<evidence type="ECO:0000256" key="1">
    <source>
        <dbReference type="ARBA" id="ARBA00004370"/>
    </source>
</evidence>
<keyword evidence="8 11" id="KW-0067">ATP-binding</keyword>
<keyword evidence="7 11" id="KW-0547">Nucleotide-binding</keyword>
<dbReference type="SMART" id="SM00369">
    <property type="entry name" value="LRR_TYP"/>
    <property type="match status" value="3"/>
</dbReference>
<dbReference type="InterPro" id="IPR017441">
    <property type="entry name" value="Protein_kinase_ATP_BS"/>
</dbReference>
<keyword evidence="9 13" id="KW-1133">Transmembrane helix</keyword>
<dbReference type="Pfam" id="PF00560">
    <property type="entry name" value="LRR_1"/>
    <property type="match status" value="1"/>
</dbReference>
<feature type="region of interest" description="Disordered" evidence="12">
    <location>
        <begin position="600"/>
        <end position="666"/>
    </location>
</feature>
<feature type="binding site" evidence="11">
    <location>
        <position position="355"/>
    </location>
    <ligand>
        <name>ATP</name>
        <dbReference type="ChEBI" id="CHEBI:30616"/>
    </ligand>
</feature>
<dbReference type="GO" id="GO:0004672">
    <property type="term" value="F:protein kinase activity"/>
    <property type="evidence" value="ECO:0007669"/>
    <property type="project" value="InterPro"/>
</dbReference>
<dbReference type="RefSeq" id="XP_030548571.1">
    <property type="nucleotide sequence ID" value="XM_030692711.2"/>
</dbReference>
<evidence type="ECO:0000256" key="6">
    <source>
        <dbReference type="ARBA" id="ARBA00022737"/>
    </source>
</evidence>
<feature type="transmembrane region" description="Helical" evidence="13">
    <location>
        <begin position="6"/>
        <end position="26"/>
    </location>
</feature>
<dbReference type="Gene3D" id="1.10.510.10">
    <property type="entry name" value="Transferase(Phosphotransferase) domain 1"/>
    <property type="match status" value="1"/>
</dbReference>
<dbReference type="SUPFAM" id="SSF56112">
    <property type="entry name" value="Protein kinase-like (PK-like)"/>
    <property type="match status" value="1"/>
</dbReference>
<dbReference type="PROSITE" id="PS50011">
    <property type="entry name" value="PROTEIN_KINASE_DOM"/>
    <property type="match status" value="1"/>
</dbReference>
<dbReference type="Gene3D" id="3.30.200.20">
    <property type="entry name" value="Phosphorylase Kinase, domain 1"/>
    <property type="match status" value="1"/>
</dbReference>
<keyword evidence="5" id="KW-0732">Signal</keyword>
<dbReference type="GO" id="GO:0005524">
    <property type="term" value="F:ATP binding"/>
    <property type="evidence" value="ECO:0007669"/>
    <property type="project" value="UniProtKB-UniRule"/>
</dbReference>
<feature type="compositionally biased region" description="Basic and acidic residues" evidence="12">
    <location>
        <begin position="278"/>
        <end position="294"/>
    </location>
</feature>
<dbReference type="Proteomes" id="UP000827889">
    <property type="component" value="Chromosome 10"/>
</dbReference>
<evidence type="ECO:0000256" key="12">
    <source>
        <dbReference type="SAM" id="MobiDB-lite"/>
    </source>
</evidence>
<evidence type="ECO:0000256" key="5">
    <source>
        <dbReference type="ARBA" id="ARBA00022729"/>
    </source>
</evidence>
<keyword evidence="16" id="KW-0808">Transferase</keyword>
<reference evidence="16" key="1">
    <citation type="submission" date="2025-08" db="UniProtKB">
        <authorList>
            <consortium name="RefSeq"/>
        </authorList>
    </citation>
    <scope>IDENTIFICATION</scope>
    <source>
        <tissue evidence="16">Leaf</tissue>
    </source>
</reference>
<proteinExistence type="predicted"/>
<dbReference type="PANTHER" id="PTHR48010">
    <property type="entry name" value="OS05G0588300 PROTEIN"/>
    <property type="match status" value="1"/>
</dbReference>
<gene>
    <name evidence="16" type="primary">LOC115753872</name>
</gene>
<evidence type="ECO:0000259" key="14">
    <source>
        <dbReference type="PROSITE" id="PS50011"/>
    </source>
</evidence>
<dbReference type="Pfam" id="PF13855">
    <property type="entry name" value="LRR_8"/>
    <property type="match status" value="1"/>
</dbReference>
<accession>A0A8B8QQL7</accession>
<comment type="subcellular location">
    <subcellularLocation>
        <location evidence="1">Membrane</location>
    </subcellularLocation>
</comment>
<dbReference type="SUPFAM" id="SSF52058">
    <property type="entry name" value="L domain-like"/>
    <property type="match status" value="1"/>
</dbReference>
<dbReference type="GeneID" id="115753872"/>
<dbReference type="InterPro" id="IPR001611">
    <property type="entry name" value="Leu-rich_rpt"/>
</dbReference>